<name>A0ABT6TJS6_9BACL</name>
<sequence length="173" mass="20210">MNTLRLRKWFSQSSWPNGMKNTVASTLNSKPWRITPTCLETTFFLLLAIRDSDEIKPLHLITLLQTLEQDDARRDGKNGGLSSTILRFIHRILKDIFDRAVEWRVIKESPVQAIKRPKVAKTNVDVYCESEVSELLESLHLISLHSFLHKKILLFTKEQDAKPKYYMHYITKN</sequence>
<dbReference type="Proteomes" id="UP001161691">
    <property type="component" value="Unassembled WGS sequence"/>
</dbReference>
<dbReference type="EMBL" id="JAGRPV010000001">
    <property type="protein sequence ID" value="MDI4647092.1"/>
    <property type="molecule type" value="Genomic_DNA"/>
</dbReference>
<keyword evidence="3" id="KW-1185">Reference proteome</keyword>
<keyword evidence="1" id="KW-0238">DNA-binding</keyword>
<comment type="caution">
    <text evidence="2">The sequence shown here is derived from an EMBL/GenBank/DDBJ whole genome shotgun (WGS) entry which is preliminary data.</text>
</comment>
<evidence type="ECO:0000256" key="1">
    <source>
        <dbReference type="ARBA" id="ARBA00023125"/>
    </source>
</evidence>
<evidence type="ECO:0000313" key="2">
    <source>
        <dbReference type="EMBL" id="MDI4647092.1"/>
    </source>
</evidence>
<reference evidence="2" key="1">
    <citation type="submission" date="2023-04" db="EMBL/GenBank/DDBJ databases">
        <title>Comparative genomic analysis of Cohnella hashimotonis sp. nov., isolated from the International Space Station.</title>
        <authorList>
            <person name="Venkateswaran K."/>
            <person name="Simpson A."/>
        </authorList>
    </citation>
    <scope>NUCLEOTIDE SEQUENCE</scope>
    <source>
        <strain evidence="2">F6_2S_P_1</strain>
    </source>
</reference>
<accession>A0ABT6TJS6</accession>
<organism evidence="2 3">
    <name type="scientific">Cohnella hashimotonis</name>
    <dbReference type="NCBI Taxonomy" id="2826895"/>
    <lineage>
        <taxon>Bacteria</taxon>
        <taxon>Bacillati</taxon>
        <taxon>Bacillota</taxon>
        <taxon>Bacilli</taxon>
        <taxon>Bacillales</taxon>
        <taxon>Paenibacillaceae</taxon>
        <taxon>Cohnella</taxon>
    </lineage>
</organism>
<proteinExistence type="predicted"/>
<dbReference type="InterPro" id="IPR010998">
    <property type="entry name" value="Integrase_recombinase_N"/>
</dbReference>
<dbReference type="InterPro" id="IPR011010">
    <property type="entry name" value="DNA_brk_join_enz"/>
</dbReference>
<dbReference type="Gene3D" id="1.10.150.130">
    <property type="match status" value="1"/>
</dbReference>
<gene>
    <name evidence="2" type="ORF">KB449_19095</name>
</gene>
<protein>
    <submittedName>
        <fullName evidence="2">Uncharacterized protein</fullName>
    </submittedName>
</protein>
<evidence type="ECO:0000313" key="3">
    <source>
        <dbReference type="Proteomes" id="UP001161691"/>
    </source>
</evidence>
<dbReference type="SUPFAM" id="SSF56349">
    <property type="entry name" value="DNA breaking-rejoining enzymes"/>
    <property type="match status" value="1"/>
</dbReference>